<evidence type="ECO:0000313" key="2">
    <source>
        <dbReference type="EMBL" id="MYM82114.1"/>
    </source>
</evidence>
<dbReference type="Proteomes" id="UP000474565">
    <property type="component" value="Unassembled WGS sequence"/>
</dbReference>
<evidence type="ECO:0000313" key="3">
    <source>
        <dbReference type="Proteomes" id="UP000474565"/>
    </source>
</evidence>
<evidence type="ECO:0000259" key="1">
    <source>
        <dbReference type="Pfam" id="PF22548"/>
    </source>
</evidence>
<dbReference type="AlphaFoldDB" id="A0A6L8MHY7"/>
<protein>
    <recommendedName>
        <fullName evidence="1">TOTE conflict system primase domain-containing protein</fullName>
    </recommendedName>
</protein>
<dbReference type="Pfam" id="PF22548">
    <property type="entry name" value="AEP-TOTE"/>
    <property type="match status" value="1"/>
</dbReference>
<feature type="domain" description="TOTE conflict system primase" evidence="1">
    <location>
        <begin position="18"/>
        <end position="116"/>
    </location>
</feature>
<accession>A0A6L8MHY7</accession>
<name>A0A6L8MHY7_9BURK</name>
<dbReference type="RefSeq" id="WP_161019181.1">
    <property type="nucleotide sequence ID" value="NZ_WWCP01000007.1"/>
</dbReference>
<reference evidence="2 3" key="1">
    <citation type="submission" date="2019-12" db="EMBL/GenBank/DDBJ databases">
        <title>Novel species isolated from a subtropical stream in China.</title>
        <authorList>
            <person name="Lu H."/>
        </authorList>
    </citation>
    <scope>NUCLEOTIDE SEQUENCE [LARGE SCALE GENOMIC DNA]</scope>
    <source>
        <strain evidence="2 3">FT50W</strain>
    </source>
</reference>
<proteinExistence type="predicted"/>
<dbReference type="InterPro" id="IPR054347">
    <property type="entry name" value="TOTE_primase"/>
</dbReference>
<comment type="caution">
    <text evidence="2">The sequence shown here is derived from an EMBL/GenBank/DDBJ whole genome shotgun (WGS) entry which is preliminary data.</text>
</comment>
<organism evidence="2 3">
    <name type="scientific">Duganella lactea</name>
    <dbReference type="NCBI Taxonomy" id="2692173"/>
    <lineage>
        <taxon>Bacteria</taxon>
        <taxon>Pseudomonadati</taxon>
        <taxon>Pseudomonadota</taxon>
        <taxon>Betaproteobacteria</taxon>
        <taxon>Burkholderiales</taxon>
        <taxon>Oxalobacteraceae</taxon>
        <taxon>Telluria group</taxon>
        <taxon>Duganella</taxon>
    </lineage>
</organism>
<gene>
    <name evidence="2" type="ORF">GTP44_09125</name>
</gene>
<sequence>MDKLISELRRLYLLNADNHQRLQHHLRGEATFAFDLAQDGVTRAIVIDFHKAAEERHWLRLCDVANALQSELDLPAPAVSVSGGDSYRLWLSLASPIPLEQARQFLALLHRSYFEDEQIDFGRTMVELPPCLHVATGLWAAFINPGMGGALADDLGLEMAPNEMAQAAFLEKLHSISDGRFAHALATLQRKHKAAPSPSPVQKPRAETAQGLLLKDATLEDIVKHLHALDIEPTFRHVLKN</sequence>
<dbReference type="EMBL" id="WWCP01000007">
    <property type="protein sequence ID" value="MYM82114.1"/>
    <property type="molecule type" value="Genomic_DNA"/>
</dbReference>